<comment type="caution">
    <text evidence="6">The sequence shown here is derived from an EMBL/GenBank/DDBJ whole genome shotgun (WGS) entry which is preliminary data.</text>
</comment>
<dbReference type="Proteomes" id="UP001595556">
    <property type="component" value="Unassembled WGS sequence"/>
</dbReference>
<evidence type="ECO:0000313" key="7">
    <source>
        <dbReference type="Proteomes" id="UP001595556"/>
    </source>
</evidence>
<evidence type="ECO:0000256" key="3">
    <source>
        <dbReference type="SAM" id="Phobius"/>
    </source>
</evidence>
<dbReference type="Gene3D" id="2.40.50.100">
    <property type="match status" value="2"/>
</dbReference>
<proteinExistence type="predicted"/>
<dbReference type="Pfam" id="PF26002">
    <property type="entry name" value="Beta-barrel_AprE"/>
    <property type="match status" value="1"/>
</dbReference>
<feature type="domain" description="AprE-like beta-barrel" evidence="5">
    <location>
        <begin position="371"/>
        <end position="472"/>
    </location>
</feature>
<accession>A0ABV7H9F7</accession>
<feature type="domain" description="Multidrug resistance protein MdtA-like barrel-sandwich hybrid" evidence="4">
    <location>
        <begin position="71"/>
        <end position="301"/>
    </location>
</feature>
<sequence length="493" mass="52266">MTDSLFRPEVLASRSANQLGAIRIRQPFAYRVWALIALAVLGSIISFLAFASVTQRATVAGVLMPAGGIANLASPLGGTLIRVGAQDGQTVQAGDVLFVLSTDRQQVVAAGATAGTLGTQAAIAAQLATRQLLAEQDLRRAEERFEARERSIAERLAVLERELIAVERERELAASRLQLAESQAGRINELARAGFVSAGQQASQQDELLAARQPAQALERSRIAIERERASLRGQLRDAQNARETELAEARKARALLAQESTENAARATHVVTAPYAGTLTGSAVMVGQVVTPGQVLALLVPHNPTVEVEGEADPARAAGSVPSLQALEAQGEVIAERVRYAPNGSPPARGPPSADAHGAPPNPSTLQAHFYIPTRAAGFVAPGQTVRLRYAAFPYQKFGQHQGTVLAIDRAPTAPSQLPPAISAALASTSTGATPEARYRVTVALTEQYILAYGQPLPLKPGMVVEADIVQRESKIYEQILDPLRGFAQRGI</sequence>
<gene>
    <name evidence="6" type="ORF">ACFOEN_16675</name>
</gene>
<dbReference type="PANTHER" id="PTHR30386">
    <property type="entry name" value="MEMBRANE FUSION SUBUNIT OF EMRAB-TOLC MULTIDRUG EFFLUX PUMP"/>
    <property type="match status" value="1"/>
</dbReference>
<feature type="transmembrane region" description="Helical" evidence="3">
    <location>
        <begin position="32"/>
        <end position="53"/>
    </location>
</feature>
<dbReference type="PANTHER" id="PTHR30386:SF28">
    <property type="entry name" value="EXPORTED PROTEIN"/>
    <property type="match status" value="1"/>
</dbReference>
<dbReference type="RefSeq" id="WP_377305876.1">
    <property type="nucleotide sequence ID" value="NZ_CP180191.1"/>
</dbReference>
<dbReference type="PRINTS" id="PR01490">
    <property type="entry name" value="RTXTOXIND"/>
</dbReference>
<dbReference type="InterPro" id="IPR011053">
    <property type="entry name" value="Single_hybrid_motif"/>
</dbReference>
<evidence type="ECO:0000313" key="6">
    <source>
        <dbReference type="EMBL" id="MFC3149259.1"/>
    </source>
</evidence>
<dbReference type="Pfam" id="PF25917">
    <property type="entry name" value="BSH_RND"/>
    <property type="match status" value="1"/>
</dbReference>
<reference evidence="7" key="1">
    <citation type="journal article" date="2019" name="Int. J. Syst. Evol. Microbiol.">
        <title>The Global Catalogue of Microorganisms (GCM) 10K type strain sequencing project: providing services to taxonomists for standard genome sequencing and annotation.</title>
        <authorList>
            <consortium name="The Broad Institute Genomics Platform"/>
            <consortium name="The Broad Institute Genome Sequencing Center for Infectious Disease"/>
            <person name="Wu L."/>
            <person name="Ma J."/>
        </authorList>
    </citation>
    <scope>NUCLEOTIDE SEQUENCE [LARGE SCALE GENOMIC DNA]</scope>
    <source>
        <strain evidence="7">KCTC 52168</strain>
    </source>
</reference>
<keyword evidence="1" id="KW-0175">Coiled coil</keyword>
<feature type="coiled-coil region" evidence="1">
    <location>
        <begin position="124"/>
        <end position="183"/>
    </location>
</feature>
<keyword evidence="3" id="KW-0812">Transmembrane</keyword>
<protein>
    <submittedName>
        <fullName evidence="6">HlyD family secretion protein</fullName>
    </submittedName>
</protein>
<evidence type="ECO:0000259" key="4">
    <source>
        <dbReference type="Pfam" id="PF25917"/>
    </source>
</evidence>
<feature type="coiled-coil region" evidence="1">
    <location>
        <begin position="215"/>
        <end position="256"/>
    </location>
</feature>
<keyword evidence="3" id="KW-1133">Transmembrane helix</keyword>
<dbReference type="SUPFAM" id="SSF51230">
    <property type="entry name" value="Single hybrid motif"/>
    <property type="match status" value="1"/>
</dbReference>
<dbReference type="EMBL" id="JBHRTI010000010">
    <property type="protein sequence ID" value="MFC3149259.1"/>
    <property type="molecule type" value="Genomic_DNA"/>
</dbReference>
<dbReference type="InterPro" id="IPR058982">
    <property type="entry name" value="Beta-barrel_AprE"/>
</dbReference>
<organism evidence="6 7">
    <name type="scientific">Piscinibacterium candidicorallinum</name>
    <dbReference type="NCBI Taxonomy" id="1793872"/>
    <lineage>
        <taxon>Bacteria</taxon>
        <taxon>Pseudomonadati</taxon>
        <taxon>Pseudomonadota</taxon>
        <taxon>Betaproteobacteria</taxon>
        <taxon>Burkholderiales</taxon>
        <taxon>Piscinibacterium</taxon>
    </lineage>
</organism>
<feature type="region of interest" description="Disordered" evidence="2">
    <location>
        <begin position="342"/>
        <end position="366"/>
    </location>
</feature>
<keyword evidence="7" id="KW-1185">Reference proteome</keyword>
<evidence type="ECO:0000256" key="1">
    <source>
        <dbReference type="SAM" id="Coils"/>
    </source>
</evidence>
<dbReference type="Gene3D" id="2.40.30.170">
    <property type="match status" value="1"/>
</dbReference>
<dbReference type="InterPro" id="IPR050739">
    <property type="entry name" value="MFP"/>
</dbReference>
<name>A0ABV7H9F7_9BURK</name>
<dbReference type="InterPro" id="IPR058625">
    <property type="entry name" value="MdtA-like_BSH"/>
</dbReference>
<evidence type="ECO:0000259" key="5">
    <source>
        <dbReference type="Pfam" id="PF26002"/>
    </source>
</evidence>
<keyword evidence="3" id="KW-0472">Membrane</keyword>
<evidence type="ECO:0000256" key="2">
    <source>
        <dbReference type="SAM" id="MobiDB-lite"/>
    </source>
</evidence>